<dbReference type="AlphaFoldDB" id="A0AAE0H7J7"/>
<sequence>MAVLKTLPLLYLALSVLCSGVLAGKSGHLGTRAPLNQRGVGTCHIEGWIPACPGAFACIPPGGVCCSDGASYALGPETCPEGTTPLPAPGFSPGSGGNHGSDSAGDGAGPEAHSHDASAPSTTAPPHPHPDPLGPDVGPDFLGFGSNWYTFSMTFHFLSHWYSLVDHTSSVLVSGEILSCSTVSVSATDAAQASAIFNSISASAALAAPTETQTLLPVPKETQAALAPPVETQAPAAPPPPIDAVGSLAPVIPAVSPTPPVSLAPAATGGWKQPTNGTVGTAKPLPTAVVTAGAARFRELGGAVVGVVAFALGRMVLL</sequence>
<feature type="chain" id="PRO_5042083162" evidence="2">
    <location>
        <begin position="24"/>
        <end position="318"/>
    </location>
</feature>
<evidence type="ECO:0000256" key="1">
    <source>
        <dbReference type="SAM" id="MobiDB-lite"/>
    </source>
</evidence>
<dbReference type="Proteomes" id="UP001278766">
    <property type="component" value="Unassembled WGS sequence"/>
</dbReference>
<feature type="signal peptide" evidence="2">
    <location>
        <begin position="1"/>
        <end position="23"/>
    </location>
</feature>
<evidence type="ECO:0000313" key="3">
    <source>
        <dbReference type="EMBL" id="KAK3291429.1"/>
    </source>
</evidence>
<name>A0AAE0H7J7_9PEZI</name>
<dbReference type="RefSeq" id="XP_062654943.1">
    <property type="nucleotide sequence ID" value="XM_062805763.1"/>
</dbReference>
<comment type="caution">
    <text evidence="3">The sequence shown here is derived from an EMBL/GenBank/DDBJ whole genome shotgun (WGS) entry which is preliminary data.</text>
</comment>
<organism evidence="3 4">
    <name type="scientific">Chaetomium fimeti</name>
    <dbReference type="NCBI Taxonomy" id="1854472"/>
    <lineage>
        <taxon>Eukaryota</taxon>
        <taxon>Fungi</taxon>
        <taxon>Dikarya</taxon>
        <taxon>Ascomycota</taxon>
        <taxon>Pezizomycotina</taxon>
        <taxon>Sordariomycetes</taxon>
        <taxon>Sordariomycetidae</taxon>
        <taxon>Sordariales</taxon>
        <taxon>Chaetomiaceae</taxon>
        <taxon>Chaetomium</taxon>
    </lineage>
</organism>
<keyword evidence="2" id="KW-0732">Signal</keyword>
<feature type="compositionally biased region" description="Pro residues" evidence="1">
    <location>
        <begin position="123"/>
        <end position="133"/>
    </location>
</feature>
<reference evidence="3" key="1">
    <citation type="journal article" date="2023" name="Mol. Phylogenet. Evol.">
        <title>Genome-scale phylogeny and comparative genomics of the fungal order Sordariales.</title>
        <authorList>
            <person name="Hensen N."/>
            <person name="Bonometti L."/>
            <person name="Westerberg I."/>
            <person name="Brannstrom I.O."/>
            <person name="Guillou S."/>
            <person name="Cros-Aarteil S."/>
            <person name="Calhoun S."/>
            <person name="Haridas S."/>
            <person name="Kuo A."/>
            <person name="Mondo S."/>
            <person name="Pangilinan J."/>
            <person name="Riley R."/>
            <person name="LaButti K."/>
            <person name="Andreopoulos B."/>
            <person name="Lipzen A."/>
            <person name="Chen C."/>
            <person name="Yan M."/>
            <person name="Daum C."/>
            <person name="Ng V."/>
            <person name="Clum A."/>
            <person name="Steindorff A."/>
            <person name="Ohm R.A."/>
            <person name="Martin F."/>
            <person name="Silar P."/>
            <person name="Natvig D.O."/>
            <person name="Lalanne C."/>
            <person name="Gautier V."/>
            <person name="Ament-Velasquez S.L."/>
            <person name="Kruys A."/>
            <person name="Hutchinson M.I."/>
            <person name="Powell A.J."/>
            <person name="Barry K."/>
            <person name="Miller A.N."/>
            <person name="Grigoriev I.V."/>
            <person name="Debuchy R."/>
            <person name="Gladieux P."/>
            <person name="Hiltunen Thoren M."/>
            <person name="Johannesson H."/>
        </authorList>
    </citation>
    <scope>NUCLEOTIDE SEQUENCE</scope>
    <source>
        <strain evidence="3">CBS 168.71</strain>
    </source>
</reference>
<reference evidence="3" key="2">
    <citation type="submission" date="2023-06" db="EMBL/GenBank/DDBJ databases">
        <authorList>
            <consortium name="Lawrence Berkeley National Laboratory"/>
            <person name="Haridas S."/>
            <person name="Hensen N."/>
            <person name="Bonometti L."/>
            <person name="Westerberg I."/>
            <person name="Brannstrom I.O."/>
            <person name="Guillou S."/>
            <person name="Cros-Aarteil S."/>
            <person name="Calhoun S."/>
            <person name="Kuo A."/>
            <person name="Mondo S."/>
            <person name="Pangilinan J."/>
            <person name="Riley R."/>
            <person name="Labutti K."/>
            <person name="Andreopoulos B."/>
            <person name="Lipzen A."/>
            <person name="Chen C."/>
            <person name="Yanf M."/>
            <person name="Daum C."/>
            <person name="Ng V."/>
            <person name="Clum A."/>
            <person name="Steindorff A."/>
            <person name="Ohm R."/>
            <person name="Martin F."/>
            <person name="Silar P."/>
            <person name="Natvig D."/>
            <person name="Lalanne C."/>
            <person name="Gautier V."/>
            <person name="Ament-Velasquez S.L."/>
            <person name="Kruys A."/>
            <person name="Hutchinson M.I."/>
            <person name="Powell A.J."/>
            <person name="Barry K."/>
            <person name="Miller A.N."/>
            <person name="Grigoriev I.V."/>
            <person name="Debuchy R."/>
            <person name="Gladieux P."/>
            <person name="Thoren M.H."/>
            <person name="Johannesson H."/>
        </authorList>
    </citation>
    <scope>NUCLEOTIDE SEQUENCE</scope>
    <source>
        <strain evidence="3">CBS 168.71</strain>
    </source>
</reference>
<dbReference type="EMBL" id="JAUEPN010000009">
    <property type="protein sequence ID" value="KAK3291429.1"/>
    <property type="molecule type" value="Genomic_DNA"/>
</dbReference>
<evidence type="ECO:0000256" key="2">
    <source>
        <dbReference type="SAM" id="SignalP"/>
    </source>
</evidence>
<dbReference type="GeneID" id="87842711"/>
<accession>A0AAE0H7J7</accession>
<protein>
    <submittedName>
        <fullName evidence="3">Uncharacterized protein</fullName>
    </submittedName>
</protein>
<keyword evidence="4" id="KW-1185">Reference proteome</keyword>
<proteinExistence type="predicted"/>
<evidence type="ECO:0000313" key="4">
    <source>
        <dbReference type="Proteomes" id="UP001278766"/>
    </source>
</evidence>
<gene>
    <name evidence="3" type="ORF">B0H64DRAFT_427037</name>
</gene>
<feature type="region of interest" description="Disordered" evidence="1">
    <location>
        <begin position="83"/>
        <end position="136"/>
    </location>
</feature>